<sequence length="1280" mass="138961">MNISRDETPGGATIVSFVSPADDTGRSSAVANVAWILAGNGRRVLAVDWCPKTPRVYDFLRSFQVDAISAVKELGDDLATVLTPAADGPPAPPTTVIAPAAPEQGTLYWYTVAGSTARFAMVGLGATADGLPTDDAGRVRQLLKQTDYDYVLIDTPVDLNAPGITHCAVLSDVAVVCMPPRRPAVQQAAGLAEELQQRATGGIRVLAAPTLHEGPEPWRGESRDYVRQAFARLLDRPAGDSAGPATTGIVEIPDRNYDTFDDVLAVLADEPDDETSPLAAYERIVEWITAGEINRAASVPKRIRNRYRRGVLLEPAESPGELAVAYDPVDRPWADWIGGQLRRTTGVRPHLWAVRPGAAPDFGSDATVLAVLSPALADTAGTDLAGLHPGAADPGGEMLGVLVAGDPWPERFDAEKMIDLRNADAVRAQSLLLSQLGLIAPAQPASDLRKVPRFPGDLDRRQRFNVPPRNPSFVGRDDYLEKIRDHVTSQDGPVTLTGGAGVGKSELAREFAHRFAYDYDVVWWIPAQDRETVQAGLGALAAEIKAVDSTGAAEAALEALTAPGGPFQRWLLIYDNADDADVLTGLRPRDGVGHVLITSRDDGSSGLPSPLELAAFTGDESVAMLRRVLGIGTDDARSIAVALEHLPLALRLATAWMRQRAVRLERGGVPSLEAVGQSVRELLAALAGQSDQDAGEWIPGSHTTSVARVLRITLETLRATPYGELAIRLAELSAFLSPEGIGLPLLRSTPMLTQLAAASGTDVDELLLDASDIDLVLTVGARFALYDIDWGNGAALRMHRAIQVLLREGSPEPERQDRHRQVLHGLAGYAPTDPEADANRYADVFDELQRHLVPSGALEFDDLRVRHWVVKQVRHMYLSNDSDVWRSALQLASAACERWDNRDELDQLTMRLFVQTANLYRALGNHQEALRLDERVLAEQRGRYGLHHSRTLIAGRGRGGDLRGLGRFEDALVEDQATFEGFREVVGNDHPNTRMAVNNLGISFLLTGDAAEALRLARSERDRRMLLFGPEDPRTWRASCQVGTCEREVGEYKRSLATLREALARIHELPTASLLDELRVHRSLAVTERRLGLTIPAKKRSTETFRGYVEHLGEDHPLTRGSLLSLAADYYRAGDAGIAVKHAMRCLRGYERKLAQGHPFTAICSVNLGLFQRGMGEFDQAAWYGDRGLRSLRAQLGDVHPWTLAAMTCQAGHLAIRGELDGALQIQEEAYANARRYLGRSHPVTEDAAANLDAIRKLRAGTPGAGTAALTDTDIDVPHG</sequence>
<dbReference type="InterPro" id="IPR027417">
    <property type="entry name" value="P-loop_NTPase"/>
</dbReference>
<dbReference type="Gene3D" id="1.25.40.10">
    <property type="entry name" value="Tetratricopeptide repeat domain"/>
    <property type="match status" value="2"/>
</dbReference>
<dbReference type="Pfam" id="PF13424">
    <property type="entry name" value="TPR_12"/>
    <property type="match status" value="1"/>
</dbReference>
<organism evidence="1 2">
    <name type="scientific">Micromonospora vulcania</name>
    <dbReference type="NCBI Taxonomy" id="1441873"/>
    <lineage>
        <taxon>Bacteria</taxon>
        <taxon>Bacillati</taxon>
        <taxon>Actinomycetota</taxon>
        <taxon>Actinomycetes</taxon>
        <taxon>Micromonosporales</taxon>
        <taxon>Micromonosporaceae</taxon>
        <taxon>Micromonospora</taxon>
    </lineage>
</organism>
<evidence type="ECO:0000313" key="2">
    <source>
        <dbReference type="Proteomes" id="UP001596226"/>
    </source>
</evidence>
<comment type="caution">
    <text evidence="1">The sequence shown here is derived from an EMBL/GenBank/DDBJ whole genome shotgun (WGS) entry which is preliminary data.</text>
</comment>
<dbReference type="Gene3D" id="3.40.50.300">
    <property type="entry name" value="P-loop containing nucleotide triphosphate hydrolases"/>
    <property type="match status" value="2"/>
</dbReference>
<dbReference type="PANTHER" id="PTHR46082">
    <property type="entry name" value="ATP/GTP-BINDING PROTEIN-RELATED"/>
    <property type="match status" value="1"/>
</dbReference>
<reference evidence="2" key="1">
    <citation type="journal article" date="2019" name="Int. J. Syst. Evol. Microbiol.">
        <title>The Global Catalogue of Microorganisms (GCM) 10K type strain sequencing project: providing services to taxonomists for standard genome sequencing and annotation.</title>
        <authorList>
            <consortium name="The Broad Institute Genomics Platform"/>
            <consortium name="The Broad Institute Genome Sequencing Center for Infectious Disease"/>
            <person name="Wu L."/>
            <person name="Ma J."/>
        </authorList>
    </citation>
    <scope>NUCLEOTIDE SEQUENCE [LARGE SCALE GENOMIC DNA]</scope>
    <source>
        <strain evidence="2">CGMCC 4.7144</strain>
    </source>
</reference>
<dbReference type="SUPFAM" id="SSF52540">
    <property type="entry name" value="P-loop containing nucleoside triphosphate hydrolases"/>
    <property type="match status" value="2"/>
</dbReference>
<dbReference type="PANTHER" id="PTHR46082:SF6">
    <property type="entry name" value="AAA+ ATPASE DOMAIN-CONTAINING PROTEIN-RELATED"/>
    <property type="match status" value="1"/>
</dbReference>
<dbReference type="EMBL" id="JBHSQS010000006">
    <property type="protein sequence ID" value="MFC5923959.1"/>
    <property type="molecule type" value="Genomic_DNA"/>
</dbReference>
<name>A0ABW1H2P9_9ACTN</name>
<protein>
    <submittedName>
        <fullName evidence="1">FxSxx-COOH system tetratricopeptide repeat protein</fullName>
    </submittedName>
</protein>
<dbReference type="NCBIfam" id="NF040586">
    <property type="entry name" value="FxSxx_TPR"/>
    <property type="match status" value="1"/>
</dbReference>
<evidence type="ECO:0000313" key="1">
    <source>
        <dbReference type="EMBL" id="MFC5923959.1"/>
    </source>
</evidence>
<keyword evidence="2" id="KW-1185">Reference proteome</keyword>
<dbReference type="Proteomes" id="UP001596226">
    <property type="component" value="Unassembled WGS sequence"/>
</dbReference>
<dbReference type="RefSeq" id="WP_377509705.1">
    <property type="nucleotide sequence ID" value="NZ_JBHSQS010000006.1"/>
</dbReference>
<dbReference type="Pfam" id="PF13374">
    <property type="entry name" value="TPR_10"/>
    <property type="match status" value="2"/>
</dbReference>
<gene>
    <name evidence="1" type="primary">fxsT</name>
    <name evidence="1" type="ORF">ACFQGL_11465</name>
</gene>
<dbReference type="InterPro" id="IPR011990">
    <property type="entry name" value="TPR-like_helical_dom_sf"/>
</dbReference>
<proteinExistence type="predicted"/>
<dbReference type="SUPFAM" id="SSF48452">
    <property type="entry name" value="TPR-like"/>
    <property type="match status" value="3"/>
</dbReference>
<dbReference type="InterPro" id="IPR053137">
    <property type="entry name" value="NLR-like"/>
</dbReference>
<accession>A0ABW1H2P9</accession>